<name>A0A8H5C2R0_9AGAR</name>
<feature type="region of interest" description="Disordered" evidence="1">
    <location>
        <begin position="132"/>
        <end position="163"/>
    </location>
</feature>
<evidence type="ECO:0000313" key="3">
    <source>
        <dbReference type="EMBL" id="KAF5334125.1"/>
    </source>
</evidence>
<feature type="domain" description="Fungal-type protein kinase" evidence="2">
    <location>
        <begin position="954"/>
        <end position="1187"/>
    </location>
</feature>
<dbReference type="OrthoDB" id="312874at2759"/>
<evidence type="ECO:0000313" key="4">
    <source>
        <dbReference type="Proteomes" id="UP000541558"/>
    </source>
</evidence>
<feature type="region of interest" description="Disordered" evidence="1">
    <location>
        <begin position="1078"/>
        <end position="1119"/>
    </location>
</feature>
<keyword evidence="4" id="KW-1185">Reference proteome</keyword>
<dbReference type="SUPFAM" id="SSF56112">
    <property type="entry name" value="Protein kinase-like (PK-like)"/>
    <property type="match status" value="1"/>
</dbReference>
<evidence type="ECO:0000259" key="2">
    <source>
        <dbReference type="Pfam" id="PF17667"/>
    </source>
</evidence>
<feature type="compositionally biased region" description="Basic residues" evidence="1">
    <location>
        <begin position="1622"/>
        <end position="1631"/>
    </location>
</feature>
<feature type="region of interest" description="Disordered" evidence="1">
    <location>
        <begin position="837"/>
        <end position="867"/>
    </location>
</feature>
<sequence length="1639" mass="184185">MLLYSETHDFLDHYFLPAPNTFILDEVVKQLRRKRVLIPRRKLPMAKTSPSTQHTAAGPSNCRLSGSESKEQPFPLVLRGLFNRASEGRMTRSQSSVEKLWTKLENLANDIQQCMETAAVQFTGLNLSLVPESRSDSDDDIEGATSESFVETDGQHSGDKPSSYASLDMTVPVAVRVNGECIAQNREQLMRAMSDILEGDISRNFTYGISIEDDFVSLWYSTRKTTIKATSFSYIERPDLLIRVFLSLFSADREALGYESHITRLADGSYLYELDGVIAKADDLQSSQRLRPKAVPKRGHSFFFKTTHLVSRGHTRIWKAVEVISKSNPKAKPKCREIILKDTWVDADAMTEFELQGQLFHDIDVLRQSDWESLPILSCIPRDRPEFARLRGYLQGDSYKSLFLQHDERMRYTSPSEKSFPSEKVWKASNTHPPAGNPEPRKGTTRPDLPDPKPPSVSPKKRCFFVFPEICTRVSDLPSLGDAMSVLNQAYFGWVHRDISDGNILAIEADGKWATKLADLEFAKKLSPNAGSPDPKIGTPYFMAYEIQSSRLLCHLIPINYKEVVHPDWGRGPKASGQLTVSQGEEWGTVRHTFLHDIESLWWLILWIITSRIGCEPSRAAAKVIFQATSTSTTTRSNSLFVGLPGDVTSSLHDGVKLIASALEDFRARLYHDYCRNTQEMRLDYTNFASICAVPLIFFKNIEDFRGVWGVLPVRQSREDAEAGRLRTQPNECSCKGKKSRKGSAKPLPDPTTPVGPPRTSGTPTLGSATPRSIREQAGDEKLTDLRPIIAKYMKKETLYCSRDDFFEHYFIPSPASNVLNKVLETMRAKAMLVPRPKEEKTKGVTTRKLPPVPGHPFQTASPANLNNEPPFPQVLKEFSRKPSEGKRLLNVKEKAAFASLEKIGQGIRTCMKEAGVPVNDFELHMVPDDRWSSDIEGCNYRIDACIKPIAQGKAEPLHVSKMTVPFEFKLKRNDRGNAENRLQLVSAVTHLMNDDVSRNFVYGMTIEDDRASLWYFSRGHSVKATSFSLIQRPDLLVRILVSLFSASREDLGYSSHITRLDDGSFLYQLDNLPVHDVPHEQDNTRLDEPSLSEADSEKPLQGDAETTQPPDEVQASDQRQSYFFKTTQIVSEIRNFRIAGRNTRIWKAVEVVSKDNLTPKDNGREIILKDAWIDHDAVDEFDIQQQLFRDIDVVKQGNWQASALLSSISQSPSGAEMTKLGEYLKDDSYKDLFLRFDEKMRYTSKPSKSIHPQAWNAPADVFGFTGVAYTNSVDPIDYSKRTGSMSNSSRQKVTHQGTRNVRSNGLTLAPKKRCLFVFPDTCTRVSHVPTLGDAMDVLHQAFYALLIMFCAGLQLADLEYAKKLKLSLRNPGSRDPKTGTPYFIAYEIHASTFICHSDPINYQAAALPNWGRDLDPNAEQEIEAQASLLSGVVHTFSHDVESLWWLLLWIITCRIGWEASKDAAEDIFQVTSKPTEARANILLKGIPSSLASALHDDVKLIASELRVLRNQLYHDYARNTQEMRVHYSSYGPVCAVPLIFFRNINQRRERWASLPLQRPTTNIEAPRLAPQPVTATVSAPRRDSSKRKFLHPGGEVAGSSKAGRSSLVSVEDGEDQPGPSKRMKSLRPRPVKTPGGGA</sequence>
<feature type="region of interest" description="Disordered" evidence="1">
    <location>
        <begin position="719"/>
        <end position="778"/>
    </location>
</feature>
<dbReference type="InterPro" id="IPR040976">
    <property type="entry name" value="Pkinase_fungal"/>
</dbReference>
<feature type="region of interest" description="Disordered" evidence="1">
    <location>
        <begin position="414"/>
        <end position="458"/>
    </location>
</feature>
<dbReference type="Pfam" id="PF17667">
    <property type="entry name" value="Pkinase_fungal"/>
    <property type="match status" value="3"/>
</dbReference>
<feature type="compositionally biased region" description="Polar residues" evidence="1">
    <location>
        <begin position="1105"/>
        <end position="1119"/>
    </location>
</feature>
<feature type="domain" description="Fungal-type protein kinase" evidence="2">
    <location>
        <begin position="155"/>
        <end position="355"/>
    </location>
</feature>
<dbReference type="Gene3D" id="1.10.510.10">
    <property type="entry name" value="Transferase(Phosphotransferase) domain 1"/>
    <property type="match status" value="1"/>
</dbReference>
<feature type="compositionally biased region" description="Polar residues" evidence="1">
    <location>
        <begin position="1282"/>
        <end position="1301"/>
    </location>
</feature>
<dbReference type="EMBL" id="JAACJK010000079">
    <property type="protein sequence ID" value="KAF5334125.1"/>
    <property type="molecule type" value="Genomic_DNA"/>
</dbReference>
<feature type="compositionally biased region" description="Basic and acidic residues" evidence="1">
    <location>
        <begin position="1078"/>
        <end position="1089"/>
    </location>
</feature>
<proteinExistence type="predicted"/>
<organism evidence="3 4">
    <name type="scientific">Ephemerocybe angulata</name>
    <dbReference type="NCBI Taxonomy" id="980116"/>
    <lineage>
        <taxon>Eukaryota</taxon>
        <taxon>Fungi</taxon>
        <taxon>Dikarya</taxon>
        <taxon>Basidiomycota</taxon>
        <taxon>Agaricomycotina</taxon>
        <taxon>Agaricomycetes</taxon>
        <taxon>Agaricomycetidae</taxon>
        <taxon>Agaricales</taxon>
        <taxon>Agaricineae</taxon>
        <taxon>Psathyrellaceae</taxon>
        <taxon>Ephemerocybe</taxon>
    </lineage>
</organism>
<gene>
    <name evidence="3" type="ORF">D9611_014901</name>
</gene>
<feature type="compositionally biased region" description="Pro residues" evidence="1">
    <location>
        <begin position="748"/>
        <end position="757"/>
    </location>
</feature>
<comment type="caution">
    <text evidence="3">The sequence shown here is derived from an EMBL/GenBank/DDBJ whole genome shotgun (WGS) entry which is preliminary data.</text>
</comment>
<reference evidence="3 4" key="1">
    <citation type="journal article" date="2020" name="ISME J.">
        <title>Uncovering the hidden diversity of litter-decomposition mechanisms in mushroom-forming fungi.</title>
        <authorList>
            <person name="Floudas D."/>
            <person name="Bentzer J."/>
            <person name="Ahren D."/>
            <person name="Johansson T."/>
            <person name="Persson P."/>
            <person name="Tunlid A."/>
        </authorList>
    </citation>
    <scope>NUCLEOTIDE SEQUENCE [LARGE SCALE GENOMIC DNA]</scope>
    <source>
        <strain evidence="3 4">CBS 175.51</strain>
    </source>
</reference>
<dbReference type="InterPro" id="IPR011009">
    <property type="entry name" value="Kinase-like_dom_sf"/>
</dbReference>
<evidence type="ECO:0000256" key="1">
    <source>
        <dbReference type="SAM" id="MobiDB-lite"/>
    </source>
</evidence>
<feature type="region of interest" description="Disordered" evidence="1">
    <location>
        <begin position="41"/>
        <end position="69"/>
    </location>
</feature>
<accession>A0A8H5C2R0</accession>
<feature type="compositionally biased region" description="Polar residues" evidence="1">
    <location>
        <begin position="761"/>
        <end position="771"/>
    </location>
</feature>
<feature type="region of interest" description="Disordered" evidence="1">
    <location>
        <begin position="1563"/>
        <end position="1639"/>
    </location>
</feature>
<dbReference type="Proteomes" id="UP000541558">
    <property type="component" value="Unassembled WGS sequence"/>
</dbReference>
<dbReference type="PANTHER" id="PTHR38248:SF2">
    <property type="entry name" value="FUNK1 11"/>
    <property type="match status" value="1"/>
</dbReference>
<dbReference type="PANTHER" id="PTHR38248">
    <property type="entry name" value="FUNK1 6"/>
    <property type="match status" value="1"/>
</dbReference>
<protein>
    <recommendedName>
        <fullName evidence="2">Fungal-type protein kinase domain-containing protein</fullName>
    </recommendedName>
</protein>
<feature type="domain" description="Fungal-type protein kinase" evidence="2">
    <location>
        <begin position="478"/>
        <end position="609"/>
    </location>
</feature>
<feature type="region of interest" description="Disordered" evidence="1">
    <location>
        <begin position="1281"/>
        <end position="1301"/>
    </location>
</feature>